<evidence type="ECO:0000313" key="3">
    <source>
        <dbReference type="EMBL" id="MBM6922800.1"/>
    </source>
</evidence>
<evidence type="ECO:0000313" key="4">
    <source>
        <dbReference type="Proteomes" id="UP000724149"/>
    </source>
</evidence>
<dbReference type="Pfam" id="PF02517">
    <property type="entry name" value="Rce1-like"/>
    <property type="match status" value="1"/>
</dbReference>
<dbReference type="EMBL" id="JACSNR010000003">
    <property type="protein sequence ID" value="MBM6922800.1"/>
    <property type="molecule type" value="Genomic_DNA"/>
</dbReference>
<feature type="transmembrane region" description="Helical" evidence="1">
    <location>
        <begin position="68"/>
        <end position="91"/>
    </location>
</feature>
<name>A0ABS2GJX4_9FIRM</name>
<evidence type="ECO:0000256" key="1">
    <source>
        <dbReference type="SAM" id="Phobius"/>
    </source>
</evidence>
<evidence type="ECO:0000259" key="2">
    <source>
        <dbReference type="Pfam" id="PF02517"/>
    </source>
</evidence>
<feature type="domain" description="CAAX prenyl protease 2/Lysostaphin resistance protein A-like" evidence="2">
    <location>
        <begin position="110"/>
        <end position="208"/>
    </location>
</feature>
<feature type="transmembrane region" description="Helical" evidence="1">
    <location>
        <begin position="196"/>
        <end position="219"/>
    </location>
</feature>
<keyword evidence="4" id="KW-1185">Reference proteome</keyword>
<keyword evidence="3" id="KW-0378">Hydrolase</keyword>
<proteinExistence type="predicted"/>
<dbReference type="InterPro" id="IPR003675">
    <property type="entry name" value="Rce1/LyrA-like_dom"/>
</dbReference>
<dbReference type="RefSeq" id="WP_204719920.1">
    <property type="nucleotide sequence ID" value="NZ_JACSNR010000003.1"/>
</dbReference>
<gene>
    <name evidence="3" type="ORF">H9X81_03710</name>
</gene>
<feature type="transmembrane region" description="Helical" evidence="1">
    <location>
        <begin position="173"/>
        <end position="189"/>
    </location>
</feature>
<dbReference type="Proteomes" id="UP000724149">
    <property type="component" value="Unassembled WGS sequence"/>
</dbReference>
<dbReference type="GO" id="GO:0008237">
    <property type="term" value="F:metallopeptidase activity"/>
    <property type="evidence" value="ECO:0007669"/>
    <property type="project" value="UniProtKB-KW"/>
</dbReference>
<keyword evidence="1" id="KW-0472">Membrane</keyword>
<organism evidence="3 4">
    <name type="scientific">Hydrogenoanaerobacterium saccharovorans</name>
    <dbReference type="NCBI Taxonomy" id="474960"/>
    <lineage>
        <taxon>Bacteria</taxon>
        <taxon>Bacillati</taxon>
        <taxon>Bacillota</taxon>
        <taxon>Clostridia</taxon>
        <taxon>Eubacteriales</taxon>
        <taxon>Oscillospiraceae</taxon>
        <taxon>Hydrogenoanaerobacterium</taxon>
    </lineage>
</organism>
<reference evidence="3 4" key="1">
    <citation type="journal article" date="2021" name="Sci. Rep.">
        <title>The distribution of antibiotic resistance genes in chicken gut microbiota commensals.</title>
        <authorList>
            <person name="Juricova H."/>
            <person name="Matiasovicova J."/>
            <person name="Kubasova T."/>
            <person name="Cejkova D."/>
            <person name="Rychlik I."/>
        </authorList>
    </citation>
    <scope>NUCLEOTIDE SEQUENCE [LARGE SCALE GENOMIC DNA]</scope>
    <source>
        <strain evidence="3 4">An564</strain>
    </source>
</reference>
<feature type="transmembrane region" description="Helical" evidence="1">
    <location>
        <begin position="111"/>
        <end position="138"/>
    </location>
</feature>
<accession>A0ABS2GJX4</accession>
<keyword evidence="3" id="KW-0482">Metalloprotease</keyword>
<feature type="transmembrane region" description="Helical" evidence="1">
    <location>
        <begin position="29"/>
        <end position="47"/>
    </location>
</feature>
<keyword evidence="1" id="KW-0812">Transmembrane</keyword>
<comment type="caution">
    <text evidence="3">The sequence shown here is derived from an EMBL/GenBank/DDBJ whole genome shotgun (WGS) entry which is preliminary data.</text>
</comment>
<sequence length="220" mass="24030">MKQARSILAILLFGCAVMAVVDGVIQPGYAIKSLVKLTLFLGLPLWWSRQAKVSLRPLFARPRQGLGWAAGTGAGVFAVILGGFFLTRGIFDFSGLTAALTAGTGVRRENFLWVALYISFVNSLLEEFFFRGFGFLLLRRYLPRRPALGLSCLAFALYHVAMTLGWYGLPVQLLTLAGLALGGWIFCRLDEHSGSLWLSWVVHLGANLATNAIGFLLFAA</sequence>
<protein>
    <submittedName>
        <fullName evidence="3">CPBP family intramembrane metalloprotease</fullName>
    </submittedName>
</protein>
<keyword evidence="3" id="KW-0645">Protease</keyword>
<keyword evidence="1" id="KW-1133">Transmembrane helix</keyword>